<dbReference type="InterPro" id="IPR001433">
    <property type="entry name" value="OxRdtase_FAD/NAD-bd"/>
</dbReference>
<evidence type="ECO:0000256" key="1">
    <source>
        <dbReference type="ARBA" id="ARBA00001974"/>
    </source>
</evidence>
<dbReference type="SUPFAM" id="SSF63380">
    <property type="entry name" value="Riboflavin synthase domain-like"/>
    <property type="match status" value="1"/>
</dbReference>
<dbReference type="Proteomes" id="UP000053237">
    <property type="component" value="Unassembled WGS sequence"/>
</dbReference>
<keyword evidence="4" id="KW-0479">Metal-binding</keyword>
<dbReference type="PROSITE" id="PS50255">
    <property type="entry name" value="CYTOCHROME_B5_2"/>
    <property type="match status" value="1"/>
</dbReference>
<dbReference type="SUPFAM" id="SSF52343">
    <property type="entry name" value="Ferredoxin reductase-like, C-terminal NADP-linked domain"/>
    <property type="match status" value="1"/>
</dbReference>
<comment type="caution">
    <text evidence="11">The sequence shown here is derived from an EMBL/GenBank/DDBJ whole genome shotgun (WGS) entry which is preliminary data.</text>
</comment>
<organism evidence="11 12">
    <name type="scientific">Albugo candida</name>
    <dbReference type="NCBI Taxonomy" id="65357"/>
    <lineage>
        <taxon>Eukaryota</taxon>
        <taxon>Sar</taxon>
        <taxon>Stramenopiles</taxon>
        <taxon>Oomycota</taxon>
        <taxon>Peronosporomycetes</taxon>
        <taxon>Albuginales</taxon>
        <taxon>Albuginaceae</taxon>
        <taxon>Albugo</taxon>
    </lineage>
</organism>
<feature type="binding site" evidence="8">
    <location>
        <position position="650"/>
    </location>
    <ligand>
        <name>FAD</name>
        <dbReference type="ChEBI" id="CHEBI:57692"/>
    </ligand>
</feature>
<evidence type="ECO:0000256" key="2">
    <source>
        <dbReference type="ARBA" id="ARBA00022617"/>
    </source>
</evidence>
<dbReference type="GO" id="GO:0016491">
    <property type="term" value="F:oxidoreductase activity"/>
    <property type="evidence" value="ECO:0007669"/>
    <property type="project" value="UniProtKB-KW"/>
</dbReference>
<dbReference type="FunFam" id="3.10.120.10:FF:000001">
    <property type="entry name" value="Cytochrome b5 reductase 4"/>
    <property type="match status" value="1"/>
</dbReference>
<evidence type="ECO:0000256" key="4">
    <source>
        <dbReference type="ARBA" id="ARBA00022723"/>
    </source>
</evidence>
<evidence type="ECO:0000313" key="12">
    <source>
        <dbReference type="Proteomes" id="UP000053237"/>
    </source>
</evidence>
<dbReference type="InterPro" id="IPR039261">
    <property type="entry name" value="FNR_nucleotide-bd"/>
</dbReference>
<keyword evidence="7" id="KW-0408">Iron</keyword>
<dbReference type="PANTHER" id="PTHR19370:SF185">
    <property type="entry name" value="NADH-CYTOCHROME B5 REDUCTASE"/>
    <property type="match status" value="1"/>
</dbReference>
<dbReference type="Pfam" id="PF00173">
    <property type="entry name" value="Cyt-b5"/>
    <property type="match status" value="1"/>
</dbReference>
<dbReference type="PROSITE" id="PS00191">
    <property type="entry name" value="CYTOCHROME_B5_1"/>
    <property type="match status" value="1"/>
</dbReference>
<evidence type="ECO:0000256" key="8">
    <source>
        <dbReference type="PIRSR" id="PIRSR601834-1"/>
    </source>
</evidence>
<dbReference type="SMART" id="SM01117">
    <property type="entry name" value="Cyt-b5"/>
    <property type="match status" value="1"/>
</dbReference>
<keyword evidence="5 8" id="KW-0274">FAD</keyword>
<feature type="binding site" evidence="8">
    <location>
        <position position="730"/>
    </location>
    <ligand>
        <name>FAD</name>
        <dbReference type="ChEBI" id="CHEBI:57692"/>
    </ligand>
</feature>
<dbReference type="CDD" id="cd06183">
    <property type="entry name" value="cyt_b5_reduct_like"/>
    <property type="match status" value="1"/>
</dbReference>
<evidence type="ECO:0000259" key="10">
    <source>
        <dbReference type="PROSITE" id="PS51384"/>
    </source>
</evidence>
<evidence type="ECO:0000256" key="6">
    <source>
        <dbReference type="ARBA" id="ARBA00023002"/>
    </source>
</evidence>
<evidence type="ECO:0008006" key="13">
    <source>
        <dbReference type="Google" id="ProtNLM"/>
    </source>
</evidence>
<dbReference type="SUPFAM" id="SSF55856">
    <property type="entry name" value="Cytochrome b5-like heme/steroid binding domain"/>
    <property type="match status" value="1"/>
</dbReference>
<dbReference type="InterPro" id="IPR017938">
    <property type="entry name" value="Riboflavin_synthase-like_b-brl"/>
</dbReference>
<keyword evidence="12" id="KW-1185">Reference proteome</keyword>
<evidence type="ECO:0000259" key="9">
    <source>
        <dbReference type="PROSITE" id="PS50255"/>
    </source>
</evidence>
<accession>A0A024G5P8</accession>
<dbReference type="PRINTS" id="PR00406">
    <property type="entry name" value="CYTB5RDTASE"/>
</dbReference>
<feature type="binding site" evidence="8">
    <location>
        <position position="667"/>
    </location>
    <ligand>
        <name>FAD</name>
        <dbReference type="ChEBI" id="CHEBI:57692"/>
    </ligand>
</feature>
<dbReference type="InterPro" id="IPR001834">
    <property type="entry name" value="CBR-like"/>
</dbReference>
<protein>
    <recommendedName>
        <fullName evidence="13">Cytochrome-b5 reductase</fullName>
    </recommendedName>
</protein>
<evidence type="ECO:0000256" key="7">
    <source>
        <dbReference type="ARBA" id="ARBA00023004"/>
    </source>
</evidence>
<keyword evidence="3 8" id="KW-0285">Flavoprotein</keyword>
<evidence type="ECO:0000256" key="3">
    <source>
        <dbReference type="ARBA" id="ARBA00022630"/>
    </source>
</evidence>
<keyword evidence="2" id="KW-0349">Heme</keyword>
<dbReference type="InterPro" id="IPR018506">
    <property type="entry name" value="Cyt_B5_heme-BS"/>
</dbReference>
<dbReference type="Gene3D" id="2.40.30.10">
    <property type="entry name" value="Translation factors"/>
    <property type="match status" value="1"/>
</dbReference>
<dbReference type="PRINTS" id="PR00363">
    <property type="entry name" value="CYTOCHROMEB5"/>
</dbReference>
<dbReference type="Pfam" id="PF00970">
    <property type="entry name" value="FAD_binding_6"/>
    <property type="match status" value="1"/>
</dbReference>
<dbReference type="OrthoDB" id="432299at2759"/>
<gene>
    <name evidence="11" type="ORF">BN9_026470</name>
</gene>
<comment type="cofactor">
    <cofactor evidence="1 8">
        <name>FAD</name>
        <dbReference type="ChEBI" id="CHEBI:57692"/>
    </cofactor>
</comment>
<proteinExistence type="predicted"/>
<dbReference type="InterPro" id="IPR011990">
    <property type="entry name" value="TPR-like_helical_dom_sf"/>
</dbReference>
<dbReference type="Pfam" id="PF00175">
    <property type="entry name" value="NAD_binding_1"/>
    <property type="match status" value="1"/>
</dbReference>
<feature type="domain" description="Cytochrome b5 heme-binding" evidence="9">
    <location>
        <begin position="502"/>
        <end position="578"/>
    </location>
</feature>
<dbReference type="PROSITE" id="PS51384">
    <property type="entry name" value="FAD_FR"/>
    <property type="match status" value="1"/>
</dbReference>
<keyword evidence="6" id="KW-0560">Oxidoreductase</keyword>
<dbReference type="AlphaFoldDB" id="A0A024G5P8"/>
<dbReference type="EMBL" id="CAIX01000026">
    <property type="protein sequence ID" value="CCI41863.1"/>
    <property type="molecule type" value="Genomic_DNA"/>
</dbReference>
<dbReference type="STRING" id="65357.A0A024G5P8"/>
<dbReference type="InParanoid" id="A0A024G5P8"/>
<dbReference type="Gene3D" id="3.40.50.80">
    <property type="entry name" value="Nucleotide-binding domain of ferredoxin-NADP reductase (FNR) module"/>
    <property type="match status" value="1"/>
</dbReference>
<dbReference type="InterPro" id="IPR036400">
    <property type="entry name" value="Cyt_B5-like_heme/steroid_sf"/>
</dbReference>
<dbReference type="InterPro" id="IPR008333">
    <property type="entry name" value="Cbr1-like_FAD-bd_dom"/>
</dbReference>
<name>A0A024G5P8_9STRA</name>
<evidence type="ECO:0000313" key="11">
    <source>
        <dbReference type="EMBL" id="CCI41863.1"/>
    </source>
</evidence>
<feature type="binding site" evidence="8">
    <location>
        <position position="676"/>
    </location>
    <ligand>
        <name>FAD</name>
        <dbReference type="ChEBI" id="CHEBI:57692"/>
    </ligand>
</feature>
<dbReference type="GO" id="GO:0071949">
    <property type="term" value="F:FAD binding"/>
    <property type="evidence" value="ECO:0007669"/>
    <property type="project" value="TreeGrafter"/>
</dbReference>
<sequence length="855" mass="97163">MSSDEKYSAKKHKAAVCPCPLKQGTDREDIQETIDSVNDLLHQDKLSQKQTWQIGKRLKKVIDENPDMEKSQMMDALFLWGTALARLASQHDDVELANAAIDKFEEIDRISNKEANALGAVGYTLWGSCLLVLAKEQQDNTLFSKAFEALDKATELDDGNKFETNLHHAKALVEVGDFMRYPAHEQYLINEKPSSEAECYYERALLSCENLERLYQTQVRERVSTGENSDDEDTITEEDYAQVELLRAKLYASIYDIDSESFEKVYRQYKTAQDLDLRSDVILLEWIRFIFSVLTWGCWFPSVERMDTIIQEVDGMTQSFLLSNGFDINAYQDLLESETANDSVPHLLHLLGELIVSSLLKQSRIQESAGKTHFDRAQKYLFVAHQFDERLGCYGLARLYATPAFCDETKCLQWLETAESYGVLEDKELELDFQHIKKNDWFQSFLGSIENGNNRSPNKSGSVEMAKRDRKVTLAPGYSQLHWMRLTQSGRDLAQLGGKSPRKNITIAEIATHNREDDAWMALDGKVYNITPYLKYHPGGMRYLMMAAGSDGTALFNEYHAWVNGHAMLAKCYIGDLELASTLGHKAEIGDSVALNTTAWRPFRLFSKQSVTKTACKYVFELPESKPLGLCIPGQHLELRANIAGRVIERAYTPVSRFNQRKFFELIVKLYPDGLMSRYLESLPIGTEIEMRGPKGSLLYPAVGIVKREGKIQQRNVEHLVLIAAGSGITPMLQLIRATFESFQDHRTTVMLLYCNRTIQDVIAFDQLEALTNMFPSRISVRHIVSEDAEISTKCQTESLAIRHGRLDDSIMHEFIGQFVGKETAFFHCGPPAFDADVEKMLKSLTVSDSCIYRF</sequence>
<dbReference type="Gene3D" id="1.25.40.10">
    <property type="entry name" value="Tetratricopeptide repeat domain"/>
    <property type="match status" value="1"/>
</dbReference>
<evidence type="ECO:0000256" key="5">
    <source>
        <dbReference type="ARBA" id="ARBA00022827"/>
    </source>
</evidence>
<dbReference type="GO" id="GO:0046872">
    <property type="term" value="F:metal ion binding"/>
    <property type="evidence" value="ECO:0007669"/>
    <property type="project" value="UniProtKB-KW"/>
</dbReference>
<dbReference type="InterPro" id="IPR001199">
    <property type="entry name" value="Cyt_B5-like_heme/steroid-bd"/>
</dbReference>
<dbReference type="GO" id="GO:0020037">
    <property type="term" value="F:heme binding"/>
    <property type="evidence" value="ECO:0007669"/>
    <property type="project" value="InterPro"/>
</dbReference>
<feature type="binding site" evidence="8">
    <location>
        <position position="677"/>
    </location>
    <ligand>
        <name>FAD</name>
        <dbReference type="ChEBI" id="CHEBI:57692"/>
    </ligand>
</feature>
<dbReference type="InterPro" id="IPR017927">
    <property type="entry name" value="FAD-bd_FR_type"/>
</dbReference>
<dbReference type="PANTHER" id="PTHR19370">
    <property type="entry name" value="NADH-CYTOCHROME B5 REDUCTASE"/>
    <property type="match status" value="1"/>
</dbReference>
<feature type="binding site" evidence="8">
    <location>
        <position position="652"/>
    </location>
    <ligand>
        <name>FAD</name>
        <dbReference type="ChEBI" id="CHEBI:57692"/>
    </ligand>
</feature>
<feature type="binding site" evidence="8">
    <location>
        <position position="669"/>
    </location>
    <ligand>
        <name>FAD</name>
        <dbReference type="ChEBI" id="CHEBI:57692"/>
    </ligand>
</feature>
<feature type="domain" description="FAD-binding FR-type" evidence="10">
    <location>
        <begin position="598"/>
        <end position="701"/>
    </location>
</feature>
<reference evidence="11 12" key="1">
    <citation type="submission" date="2012-05" db="EMBL/GenBank/DDBJ databases">
        <title>Recombination and specialization in a pathogen metapopulation.</title>
        <authorList>
            <person name="Gardiner A."/>
            <person name="Kemen E."/>
            <person name="Schultz-Larsen T."/>
            <person name="MacLean D."/>
            <person name="Van Oosterhout C."/>
            <person name="Jones J.D.G."/>
        </authorList>
    </citation>
    <scope>NUCLEOTIDE SEQUENCE [LARGE SCALE GENOMIC DNA]</scope>
    <source>
        <strain evidence="11 12">Ac Nc2</strain>
    </source>
</reference>
<dbReference type="Gene3D" id="3.10.120.10">
    <property type="entry name" value="Cytochrome b5-like heme/steroid binding domain"/>
    <property type="match status" value="1"/>
</dbReference>